<dbReference type="PANTHER" id="PTHR35342:SF5">
    <property type="entry name" value="TRICARBOXYLIC TRANSPORT PROTEIN"/>
    <property type="match status" value="1"/>
</dbReference>
<dbReference type="OrthoDB" id="9781349at2"/>
<feature type="transmembrane region" description="Helical" evidence="1">
    <location>
        <begin position="204"/>
        <end position="221"/>
    </location>
</feature>
<dbReference type="EMBL" id="FNPV01000001">
    <property type="protein sequence ID" value="SDY34411.1"/>
    <property type="molecule type" value="Genomic_DNA"/>
</dbReference>
<feature type="transmembrane region" description="Helical" evidence="1">
    <location>
        <begin position="148"/>
        <end position="164"/>
    </location>
</feature>
<evidence type="ECO:0000256" key="1">
    <source>
        <dbReference type="SAM" id="Phobius"/>
    </source>
</evidence>
<feature type="transmembrane region" description="Helical" evidence="1">
    <location>
        <begin position="20"/>
        <end position="41"/>
    </location>
</feature>
<evidence type="ECO:0000313" key="3">
    <source>
        <dbReference type="EMBL" id="SDY34411.1"/>
    </source>
</evidence>
<feature type="transmembrane region" description="Helical" evidence="1">
    <location>
        <begin position="396"/>
        <end position="415"/>
    </location>
</feature>
<dbReference type="Proteomes" id="UP000199230">
    <property type="component" value="Unassembled WGS sequence"/>
</dbReference>
<dbReference type="PANTHER" id="PTHR35342">
    <property type="entry name" value="TRICARBOXYLIC TRANSPORT PROTEIN"/>
    <property type="match status" value="1"/>
</dbReference>
<feature type="domain" description="DUF112" evidence="2">
    <location>
        <begin position="21"/>
        <end position="448"/>
    </location>
</feature>
<feature type="transmembrane region" description="Helical" evidence="1">
    <location>
        <begin position="113"/>
        <end position="136"/>
    </location>
</feature>
<evidence type="ECO:0000259" key="2">
    <source>
        <dbReference type="Pfam" id="PF01970"/>
    </source>
</evidence>
<gene>
    <name evidence="3" type="ORF">SAMN05192546_101402</name>
</gene>
<feature type="transmembrane region" description="Helical" evidence="1">
    <location>
        <begin position="78"/>
        <end position="101"/>
    </location>
</feature>
<proteinExistence type="predicted"/>
<organism evidence="3 4">
    <name type="scientific">Tindallia californiensis</name>
    <dbReference type="NCBI Taxonomy" id="159292"/>
    <lineage>
        <taxon>Bacteria</taxon>
        <taxon>Bacillati</taxon>
        <taxon>Bacillota</taxon>
        <taxon>Clostridia</taxon>
        <taxon>Peptostreptococcales</taxon>
        <taxon>Tindalliaceae</taxon>
        <taxon>Tindallia</taxon>
    </lineage>
</organism>
<feature type="transmembrane region" description="Helical" evidence="1">
    <location>
        <begin position="48"/>
        <end position="72"/>
    </location>
</feature>
<keyword evidence="1" id="KW-1133">Transmembrane helix</keyword>
<dbReference type="RefSeq" id="WP_093310451.1">
    <property type="nucleotide sequence ID" value="NZ_FNPV01000001.1"/>
</dbReference>
<feature type="transmembrane region" description="Helical" evidence="1">
    <location>
        <begin position="325"/>
        <end position="348"/>
    </location>
</feature>
<keyword evidence="4" id="KW-1185">Reference proteome</keyword>
<accession>A0A1H3J392</accession>
<protein>
    <submittedName>
        <fullName evidence="3">Putative tricarboxylic transport membrane protein</fullName>
    </submittedName>
</protein>
<sequence>MAVDTVALSGAVADVFTIQTMLFIMMGIVVGISVGAIPGLAHSLPIALVLPFSFVLPLAQTMGLLIGTYVGGTYGGSITAIAFGTPGTSGAAATVADGYGLTQMGKGKKALQMGLYASVLGGFFGSFVLIFLVVPIGRMAPRFGPAELTALYMLALSLVVVFSAENPGKGIMSAGIGFFLAIIGRDIITGGLRFTFGIRQMQSGFPLVPLLMGFFALPVIVKEIHEFLKDPDKSGDLGDSILDEAKKKEEGLTIKELFKSGKAIGIGSVLGTFLGALPGPGATLASYTSYSVYSQISSDKNYGKGSLDGVAAAEAANNATCGATFIPMLTFGIPGSSIAALMMAALVMEGVPVGPRVVVDHTQVVYTLFILMLMTNPLNLVFGWILIPVFTKLSKIPVQVLWPIIAVFLVIGTYAYSNMPYHTIIAIVSGFIGYFYKWYKLPDGPLILAFLVTPLFEASFRQALTIARGNYLYFVSSPISIGLWTVTILSVFFFLRKKKQILEED</sequence>
<feature type="transmembrane region" description="Helical" evidence="1">
    <location>
        <begin position="368"/>
        <end position="389"/>
    </location>
</feature>
<feature type="transmembrane region" description="Helical" evidence="1">
    <location>
        <begin position="176"/>
        <end position="198"/>
    </location>
</feature>
<keyword evidence="1" id="KW-0812">Transmembrane</keyword>
<feature type="transmembrane region" description="Helical" evidence="1">
    <location>
        <begin position="470"/>
        <end position="495"/>
    </location>
</feature>
<name>A0A1H3J392_9FIRM</name>
<dbReference type="AlphaFoldDB" id="A0A1H3J392"/>
<keyword evidence="1" id="KW-0472">Membrane</keyword>
<dbReference type="Pfam" id="PF01970">
    <property type="entry name" value="TctA"/>
    <property type="match status" value="1"/>
</dbReference>
<dbReference type="STRING" id="159292.SAMN05192546_101402"/>
<dbReference type="InterPro" id="IPR002823">
    <property type="entry name" value="DUF112_TM"/>
</dbReference>
<evidence type="ECO:0000313" key="4">
    <source>
        <dbReference type="Proteomes" id="UP000199230"/>
    </source>
</evidence>
<reference evidence="3 4" key="1">
    <citation type="submission" date="2016-10" db="EMBL/GenBank/DDBJ databases">
        <authorList>
            <person name="de Groot N.N."/>
        </authorList>
    </citation>
    <scope>NUCLEOTIDE SEQUENCE [LARGE SCALE GENOMIC DNA]</scope>
    <source>
        <strain evidence="3 4">APO</strain>
    </source>
</reference>